<sequence>MSVKRPSDDTAAGAKEPDKKKRKGFSVGPANLPDGTYRRKTQKIKNDLIQKAKVKKAYAKVKAQEEAARIAQTATQSEIKRNPTDSPLNNTSGSLDLHPDRQAMLKRPEAGDGQTQVVEDITQNQSTNFYNPPRKRTPKQSRYKKEIELAAQNKAKLEAKRKAREAREKEHKAMAKAKRPGKDGKIKLGRQGTALLNRVRRLTEEGKI</sequence>
<dbReference type="VEuPathDB" id="FungiDB:Z517_08693"/>
<dbReference type="PANTHER" id="PTHR41805:SF1">
    <property type="entry name" value="RRNA-PROCESSING PROTEIN FYV7"/>
    <property type="match status" value="1"/>
</dbReference>
<proteinExistence type="predicted"/>
<evidence type="ECO:0000256" key="1">
    <source>
        <dbReference type="SAM" id="MobiDB-lite"/>
    </source>
</evidence>
<accession>A0A0D2H2H4</accession>
<reference evidence="2 3" key="1">
    <citation type="submission" date="2015-01" db="EMBL/GenBank/DDBJ databases">
        <title>The Genome Sequence of Fonsecaea pedrosoi CBS 271.37.</title>
        <authorList>
            <consortium name="The Broad Institute Genomics Platform"/>
            <person name="Cuomo C."/>
            <person name="de Hoog S."/>
            <person name="Gorbushina A."/>
            <person name="Stielow B."/>
            <person name="Teixiera M."/>
            <person name="Abouelleil A."/>
            <person name="Chapman S.B."/>
            <person name="Priest M."/>
            <person name="Young S.K."/>
            <person name="Wortman J."/>
            <person name="Nusbaum C."/>
            <person name="Birren B."/>
        </authorList>
    </citation>
    <scope>NUCLEOTIDE SEQUENCE [LARGE SCALE GENOMIC DNA]</scope>
    <source>
        <strain evidence="2 3">CBS 271.37</strain>
    </source>
</reference>
<dbReference type="OrthoDB" id="2135053at2759"/>
<dbReference type="Proteomes" id="UP000053029">
    <property type="component" value="Unassembled WGS sequence"/>
</dbReference>
<name>A0A0D2H2H4_9EURO</name>
<feature type="compositionally biased region" description="Polar residues" evidence="1">
    <location>
        <begin position="121"/>
        <end position="130"/>
    </location>
</feature>
<dbReference type="RefSeq" id="XP_013282662.1">
    <property type="nucleotide sequence ID" value="XM_013427208.1"/>
</dbReference>
<dbReference type="PANTHER" id="PTHR41805">
    <property type="entry name" value="EXPRESSED PROTEIN"/>
    <property type="match status" value="1"/>
</dbReference>
<feature type="compositionally biased region" description="Polar residues" evidence="1">
    <location>
        <begin position="84"/>
        <end position="94"/>
    </location>
</feature>
<feature type="compositionally biased region" description="Basic residues" evidence="1">
    <location>
        <begin position="133"/>
        <end position="142"/>
    </location>
</feature>
<feature type="region of interest" description="Disordered" evidence="1">
    <location>
        <begin position="1"/>
        <end position="45"/>
    </location>
</feature>
<dbReference type="GeneID" id="25308183"/>
<keyword evidence="3" id="KW-1185">Reference proteome</keyword>
<feature type="compositionally biased region" description="Basic and acidic residues" evidence="1">
    <location>
        <begin position="155"/>
        <end position="173"/>
    </location>
</feature>
<feature type="region of interest" description="Disordered" evidence="1">
    <location>
        <begin position="121"/>
        <end position="191"/>
    </location>
</feature>
<dbReference type="AlphaFoldDB" id="A0A0D2H2H4"/>
<protein>
    <recommendedName>
        <fullName evidence="4">rRNA-processing protein FYV7</fullName>
    </recommendedName>
</protein>
<feature type="region of interest" description="Disordered" evidence="1">
    <location>
        <begin position="59"/>
        <end position="98"/>
    </location>
</feature>
<dbReference type="HOGENOM" id="CLU_076390_0_0_1"/>
<gene>
    <name evidence="2" type="ORF">Z517_08693</name>
</gene>
<evidence type="ECO:0000313" key="3">
    <source>
        <dbReference type="Proteomes" id="UP000053029"/>
    </source>
</evidence>
<dbReference type="EMBL" id="KN846973">
    <property type="protein sequence ID" value="KIW78854.1"/>
    <property type="molecule type" value="Genomic_DNA"/>
</dbReference>
<organism evidence="2 3">
    <name type="scientific">Fonsecaea pedrosoi CBS 271.37</name>
    <dbReference type="NCBI Taxonomy" id="1442368"/>
    <lineage>
        <taxon>Eukaryota</taxon>
        <taxon>Fungi</taxon>
        <taxon>Dikarya</taxon>
        <taxon>Ascomycota</taxon>
        <taxon>Pezizomycotina</taxon>
        <taxon>Eurotiomycetes</taxon>
        <taxon>Chaetothyriomycetidae</taxon>
        <taxon>Chaetothyriales</taxon>
        <taxon>Herpotrichiellaceae</taxon>
        <taxon>Fonsecaea</taxon>
    </lineage>
</organism>
<evidence type="ECO:0000313" key="2">
    <source>
        <dbReference type="EMBL" id="KIW78854.1"/>
    </source>
</evidence>
<evidence type="ECO:0008006" key="4">
    <source>
        <dbReference type="Google" id="ProtNLM"/>
    </source>
</evidence>